<dbReference type="AlphaFoldDB" id="A0A8J3BWQ8"/>
<evidence type="ECO:0000256" key="1">
    <source>
        <dbReference type="ARBA" id="ARBA00001974"/>
    </source>
</evidence>
<dbReference type="InterPro" id="IPR046373">
    <property type="entry name" value="Acyl-CoA_Oxase/DH_mid-dom_sf"/>
</dbReference>
<dbReference type="GO" id="GO:0050660">
    <property type="term" value="F:flavin adenine dinucleotide binding"/>
    <property type="evidence" value="ECO:0007669"/>
    <property type="project" value="InterPro"/>
</dbReference>
<sequence>MVDFTLTSRQQDLIDQARAVARRCLAPRATQYDRSGEFPAENLTDLADAGLLGLLVPADRGGLGADLTTYALTIAELAEACGSTALIFAMHCGATHLLAGAGADSAAADALHTVVAGRKLMAWGFSEPGTGGNILNPHLRATPDNGGFSLAGTKAFCTGAGHVDYYLINTHSGEAEFRKSQSMFLLPAGTDGLTVKETWDAMGMRANCANTVILDCRVPDRDCVGGHGGGMPLLAHALPALVLGLAAASLGVARAANAFATAHVTRRVHANTGANLAAYQGVRFQIAEMATTAHTAYLSLLHAAVTADTDPLEALPAMNMAKYVCNTAAITIADAAMQVTGGHGFLRSNPLERHYRDARAGAVMGANLGVLRDMIGKAALGLDPRDG</sequence>
<dbReference type="InterPro" id="IPR009100">
    <property type="entry name" value="AcylCoA_DH/oxidase_NM_dom_sf"/>
</dbReference>
<feature type="domain" description="Acyl-CoA dehydrogenase/oxidase N-terminal" evidence="8">
    <location>
        <begin position="8"/>
        <end position="117"/>
    </location>
</feature>
<dbReference type="PANTHER" id="PTHR43831">
    <property type="entry name" value="ISOBUTYRYL-COA DEHYDROGENASE"/>
    <property type="match status" value="1"/>
</dbReference>
<keyword evidence="10" id="KW-1185">Reference proteome</keyword>
<evidence type="ECO:0000259" key="7">
    <source>
        <dbReference type="Pfam" id="PF02770"/>
    </source>
</evidence>
<dbReference type="Pfam" id="PF00441">
    <property type="entry name" value="Acyl-CoA_dh_1"/>
    <property type="match status" value="1"/>
</dbReference>
<gene>
    <name evidence="9" type="primary">fadE16</name>
    <name evidence="9" type="ORF">GCM10012284_10180</name>
</gene>
<evidence type="ECO:0000256" key="5">
    <source>
        <dbReference type="RuleBase" id="RU362125"/>
    </source>
</evidence>
<dbReference type="InterPro" id="IPR006091">
    <property type="entry name" value="Acyl-CoA_Oxase/DH_mid-dom"/>
</dbReference>
<comment type="caution">
    <text evidence="9">The sequence shown here is derived from an EMBL/GenBank/DDBJ whole genome shotgun (WGS) entry which is preliminary data.</text>
</comment>
<reference evidence="9" key="2">
    <citation type="submission" date="2020-09" db="EMBL/GenBank/DDBJ databases">
        <authorList>
            <person name="Sun Q."/>
            <person name="Zhou Y."/>
        </authorList>
    </citation>
    <scope>NUCLEOTIDE SEQUENCE</scope>
    <source>
        <strain evidence="9">CGMCC 4.7299</strain>
    </source>
</reference>
<dbReference type="Gene3D" id="2.40.110.10">
    <property type="entry name" value="Butyryl-CoA Dehydrogenase, subunit A, domain 2"/>
    <property type="match status" value="1"/>
</dbReference>
<evidence type="ECO:0000313" key="9">
    <source>
        <dbReference type="EMBL" id="GGK78249.1"/>
    </source>
</evidence>
<comment type="cofactor">
    <cofactor evidence="1 5">
        <name>FAD</name>
        <dbReference type="ChEBI" id="CHEBI:57692"/>
    </cofactor>
</comment>
<dbReference type="Proteomes" id="UP000656042">
    <property type="component" value="Unassembled WGS sequence"/>
</dbReference>
<feature type="domain" description="Acyl-CoA oxidase/dehydrogenase middle" evidence="7">
    <location>
        <begin position="123"/>
        <end position="214"/>
    </location>
</feature>
<evidence type="ECO:0000256" key="3">
    <source>
        <dbReference type="ARBA" id="ARBA00022630"/>
    </source>
</evidence>
<organism evidence="9 10">
    <name type="scientific">Mangrovihabitans endophyticus</name>
    <dbReference type="NCBI Taxonomy" id="1751298"/>
    <lineage>
        <taxon>Bacteria</taxon>
        <taxon>Bacillati</taxon>
        <taxon>Actinomycetota</taxon>
        <taxon>Actinomycetes</taxon>
        <taxon>Micromonosporales</taxon>
        <taxon>Micromonosporaceae</taxon>
        <taxon>Mangrovihabitans</taxon>
    </lineage>
</organism>
<evidence type="ECO:0000313" key="10">
    <source>
        <dbReference type="Proteomes" id="UP000656042"/>
    </source>
</evidence>
<accession>A0A8J3BWQ8</accession>
<keyword evidence="4 5" id="KW-0274">FAD</keyword>
<proteinExistence type="inferred from homology"/>
<dbReference type="InterPro" id="IPR013786">
    <property type="entry name" value="AcylCoA_DH/ox_N"/>
</dbReference>
<feature type="domain" description="Acyl-CoA dehydrogenase/oxidase C-terminal" evidence="6">
    <location>
        <begin position="229"/>
        <end position="379"/>
    </location>
</feature>
<keyword evidence="5" id="KW-0560">Oxidoreductase</keyword>
<dbReference type="InterPro" id="IPR009075">
    <property type="entry name" value="AcylCo_DH/oxidase_C"/>
</dbReference>
<dbReference type="Gene3D" id="1.20.140.10">
    <property type="entry name" value="Butyryl-CoA Dehydrogenase, subunit A, domain 3"/>
    <property type="match status" value="1"/>
</dbReference>
<evidence type="ECO:0000259" key="8">
    <source>
        <dbReference type="Pfam" id="PF02771"/>
    </source>
</evidence>
<dbReference type="PIRSF" id="PIRSF016578">
    <property type="entry name" value="HsaA"/>
    <property type="match status" value="1"/>
</dbReference>
<dbReference type="InterPro" id="IPR052547">
    <property type="entry name" value="Mito_Isobutyryl-CoADH"/>
</dbReference>
<dbReference type="Gene3D" id="1.10.540.10">
    <property type="entry name" value="Acyl-CoA dehydrogenase/oxidase, N-terminal domain"/>
    <property type="match status" value="1"/>
</dbReference>
<dbReference type="Pfam" id="PF02771">
    <property type="entry name" value="Acyl-CoA_dh_N"/>
    <property type="match status" value="1"/>
</dbReference>
<dbReference type="SUPFAM" id="SSF47203">
    <property type="entry name" value="Acyl-CoA dehydrogenase C-terminal domain-like"/>
    <property type="match status" value="1"/>
</dbReference>
<evidence type="ECO:0000256" key="4">
    <source>
        <dbReference type="ARBA" id="ARBA00022827"/>
    </source>
</evidence>
<dbReference type="SUPFAM" id="SSF56645">
    <property type="entry name" value="Acyl-CoA dehydrogenase NM domain-like"/>
    <property type="match status" value="1"/>
</dbReference>
<name>A0A8J3BWQ8_9ACTN</name>
<keyword evidence="3 5" id="KW-0285">Flavoprotein</keyword>
<dbReference type="RefSeq" id="WP_189077920.1">
    <property type="nucleotide sequence ID" value="NZ_BMMX01000002.1"/>
</dbReference>
<evidence type="ECO:0000256" key="2">
    <source>
        <dbReference type="ARBA" id="ARBA00009347"/>
    </source>
</evidence>
<dbReference type="InterPro" id="IPR037069">
    <property type="entry name" value="AcylCoA_DH/ox_N_sf"/>
</dbReference>
<dbReference type="Pfam" id="PF02770">
    <property type="entry name" value="Acyl-CoA_dh_M"/>
    <property type="match status" value="1"/>
</dbReference>
<evidence type="ECO:0000259" key="6">
    <source>
        <dbReference type="Pfam" id="PF00441"/>
    </source>
</evidence>
<protein>
    <submittedName>
        <fullName evidence="9">Acyl-CoA dehydrogenase</fullName>
    </submittedName>
</protein>
<reference evidence="9" key="1">
    <citation type="journal article" date="2014" name="Int. J. Syst. Evol. Microbiol.">
        <title>Complete genome sequence of Corynebacterium casei LMG S-19264T (=DSM 44701T), isolated from a smear-ripened cheese.</title>
        <authorList>
            <consortium name="US DOE Joint Genome Institute (JGI-PGF)"/>
            <person name="Walter F."/>
            <person name="Albersmeier A."/>
            <person name="Kalinowski J."/>
            <person name="Ruckert C."/>
        </authorList>
    </citation>
    <scope>NUCLEOTIDE SEQUENCE</scope>
    <source>
        <strain evidence="9">CGMCC 4.7299</strain>
    </source>
</reference>
<dbReference type="EMBL" id="BMMX01000002">
    <property type="protein sequence ID" value="GGK78249.1"/>
    <property type="molecule type" value="Genomic_DNA"/>
</dbReference>
<dbReference type="InterPro" id="IPR036250">
    <property type="entry name" value="AcylCo_DH-like_C"/>
</dbReference>
<comment type="similarity">
    <text evidence="2 5">Belongs to the acyl-CoA dehydrogenase family.</text>
</comment>
<dbReference type="GO" id="GO:0016627">
    <property type="term" value="F:oxidoreductase activity, acting on the CH-CH group of donors"/>
    <property type="evidence" value="ECO:0007669"/>
    <property type="project" value="InterPro"/>
</dbReference>
<dbReference type="PANTHER" id="PTHR43831:SF1">
    <property type="entry name" value="ISOBUTYRYL-COA DEHYDROGENASE, MITOCHONDRIAL"/>
    <property type="match status" value="1"/>
</dbReference>